<dbReference type="PANTHER" id="PTHR10652:SF0">
    <property type="entry name" value="ADENYLYL CYCLASE-ASSOCIATED PROTEIN"/>
    <property type="match status" value="1"/>
</dbReference>
<dbReference type="GO" id="GO:0007015">
    <property type="term" value="P:actin filament organization"/>
    <property type="evidence" value="ECO:0007669"/>
    <property type="project" value="TreeGrafter"/>
</dbReference>
<proteinExistence type="predicted"/>
<keyword evidence="1" id="KW-0472">Membrane</keyword>
<dbReference type="AlphaFoldDB" id="A0A183D457"/>
<organism evidence="3">
    <name type="scientific">Gongylonema pulchrum</name>
    <dbReference type="NCBI Taxonomy" id="637853"/>
    <lineage>
        <taxon>Eukaryota</taxon>
        <taxon>Metazoa</taxon>
        <taxon>Ecdysozoa</taxon>
        <taxon>Nematoda</taxon>
        <taxon>Chromadorea</taxon>
        <taxon>Rhabditida</taxon>
        <taxon>Spirurina</taxon>
        <taxon>Spiruromorpha</taxon>
        <taxon>Spiruroidea</taxon>
        <taxon>Gongylonematidae</taxon>
        <taxon>Gongylonema</taxon>
    </lineage>
</organism>
<dbReference type="GO" id="GO:0005737">
    <property type="term" value="C:cytoplasm"/>
    <property type="evidence" value="ECO:0007669"/>
    <property type="project" value="TreeGrafter"/>
</dbReference>
<dbReference type="Pfam" id="PF21938">
    <property type="entry name" value="CAP_N"/>
    <property type="match status" value="1"/>
</dbReference>
<reference evidence="3" key="1">
    <citation type="submission" date="2016-06" db="UniProtKB">
        <authorList>
            <consortium name="WormBaseParasite"/>
        </authorList>
    </citation>
    <scope>IDENTIFICATION</scope>
</reference>
<evidence type="ECO:0000259" key="2">
    <source>
        <dbReference type="Pfam" id="PF21938"/>
    </source>
</evidence>
<keyword evidence="1" id="KW-1133">Transmembrane helix</keyword>
<accession>A0A183D457</accession>
<evidence type="ECO:0000256" key="1">
    <source>
        <dbReference type="SAM" id="Phobius"/>
    </source>
</evidence>
<protein>
    <submittedName>
        <fullName evidence="3">CAP_N domain-containing protein</fullName>
    </submittedName>
</protein>
<dbReference type="PANTHER" id="PTHR10652">
    <property type="entry name" value="ADENYLYL CYCLASE-ASSOCIATED PROTEIN"/>
    <property type="match status" value="1"/>
</dbReference>
<dbReference type="GO" id="GO:0003779">
    <property type="term" value="F:actin binding"/>
    <property type="evidence" value="ECO:0007669"/>
    <property type="project" value="InterPro"/>
</dbReference>
<feature type="transmembrane region" description="Helical" evidence="1">
    <location>
        <begin position="84"/>
        <end position="113"/>
    </location>
</feature>
<name>A0A183D457_9BILA</name>
<keyword evidence="1" id="KW-0812">Transmembrane</keyword>
<dbReference type="SUPFAM" id="SSF101278">
    <property type="entry name" value="N-terminal domain of adenylylcyclase associated protein, CAP"/>
    <property type="match status" value="1"/>
</dbReference>
<dbReference type="InterPro" id="IPR036222">
    <property type="entry name" value="CAP_N_sf"/>
</dbReference>
<dbReference type="InterPro" id="IPR053950">
    <property type="entry name" value="CAP_N"/>
</dbReference>
<feature type="domain" description="CAP N-terminal" evidence="2">
    <location>
        <begin position="3"/>
        <end position="89"/>
    </location>
</feature>
<dbReference type="GO" id="GO:0000902">
    <property type="term" value="P:cell morphogenesis"/>
    <property type="evidence" value="ECO:0007669"/>
    <property type="project" value="TreeGrafter"/>
</dbReference>
<evidence type="ECO:0000313" key="3">
    <source>
        <dbReference type="WBParaSite" id="GPUH_0000350401-mRNA-1"/>
    </source>
</evidence>
<dbReference type="GO" id="GO:0019933">
    <property type="term" value="P:cAMP-mediated signaling"/>
    <property type="evidence" value="ECO:0007669"/>
    <property type="project" value="TreeGrafter"/>
</dbReference>
<dbReference type="GO" id="GO:0008179">
    <property type="term" value="F:adenylate cyclase binding"/>
    <property type="evidence" value="ECO:0007669"/>
    <property type="project" value="TreeGrafter"/>
</dbReference>
<dbReference type="WBParaSite" id="GPUH_0000350401-mRNA-1">
    <property type="protein sequence ID" value="GPUH_0000350401-mRNA-1"/>
    <property type="gene ID" value="GPUH_0000350401"/>
</dbReference>
<dbReference type="Gene3D" id="1.25.40.330">
    <property type="entry name" value="Adenylate cyclase-associated CAP, N-terminal domain"/>
    <property type="match status" value="1"/>
</dbReference>
<sequence>LQKLSTAIGGDLQIVGDKILTLFNEQRNFIWAAAGQKEPPANELQAKLGPIVKLMEEISTFKESKRNTPLFNHISAASEGIQALGWLTVVSVFFFFVFYITVSLTFCVLFYALN</sequence>
<dbReference type="InterPro" id="IPR001837">
    <property type="entry name" value="Adenylate_cyclase-assoc_CAP"/>
</dbReference>